<comment type="caution">
    <text evidence="1">The sequence shown here is derived from an EMBL/GenBank/DDBJ whole genome shotgun (WGS) entry which is preliminary data.</text>
</comment>
<gene>
    <name evidence="1" type="ORF">B0175_07060</name>
</gene>
<evidence type="ECO:0008006" key="3">
    <source>
        <dbReference type="Google" id="ProtNLM"/>
    </source>
</evidence>
<dbReference type="Proteomes" id="UP000251311">
    <property type="component" value="Unassembled WGS sequence"/>
</dbReference>
<keyword evidence="2" id="KW-1185">Reference proteome</keyword>
<evidence type="ECO:0000313" key="1">
    <source>
        <dbReference type="EMBL" id="PUE66463.1"/>
    </source>
</evidence>
<sequence>MSKLLQVVFIAIFTVFLFSGCSVYSMQGKVLSLNPDTIQNPKKDINFEVFNVKLNKDLPNYSVHGFLIEEHNIKKSLQENLNKFYPQNSNINPYRVELSMDFERDGLVLDINVKINAIYKIYKYNNLIKTIQINSEYRRKESELNFQNNLFKAICFGVPDELKNDYDFKEKYLTYTAYILDNDLAYSQEFSYYRLRYAYAGAIRLNFAKFSQELNNLQIK</sequence>
<dbReference type="PROSITE" id="PS51257">
    <property type="entry name" value="PROKAR_LIPOPROTEIN"/>
    <property type="match status" value="1"/>
</dbReference>
<accession>A0ABX5JKB6</accession>
<reference evidence="1 2" key="1">
    <citation type="submission" date="2017-02" db="EMBL/GenBank/DDBJ databases">
        <title>Arcobacter lacus sp. nov., a new species isolated from reclaimed water.</title>
        <authorList>
            <person name="Figueras M.J."/>
            <person name="Perez-Cataluna A."/>
            <person name="Salas-Masso N."/>
        </authorList>
    </citation>
    <scope>NUCLEOTIDE SEQUENCE [LARGE SCALE GENOMIC DNA]</scope>
    <source>
        <strain evidence="1 2">RW43-9</strain>
    </source>
</reference>
<proteinExistence type="predicted"/>
<name>A0ABX5JKB6_9BACT</name>
<dbReference type="EMBL" id="MUXF01000010">
    <property type="protein sequence ID" value="PUE66463.1"/>
    <property type="molecule type" value="Genomic_DNA"/>
</dbReference>
<protein>
    <recommendedName>
        <fullName evidence="3">Lipoprotein</fullName>
    </recommendedName>
</protein>
<dbReference type="RefSeq" id="WP_108527928.1">
    <property type="nucleotide sequence ID" value="NZ_MUXF01000010.1"/>
</dbReference>
<organism evidence="1 2">
    <name type="scientific">Arcobacter lacus</name>
    <dbReference type="NCBI Taxonomy" id="1912876"/>
    <lineage>
        <taxon>Bacteria</taxon>
        <taxon>Pseudomonadati</taxon>
        <taxon>Campylobacterota</taxon>
        <taxon>Epsilonproteobacteria</taxon>
        <taxon>Campylobacterales</taxon>
        <taxon>Arcobacteraceae</taxon>
        <taxon>Arcobacter</taxon>
    </lineage>
</organism>
<evidence type="ECO:0000313" key="2">
    <source>
        <dbReference type="Proteomes" id="UP000251311"/>
    </source>
</evidence>